<organism evidence="1 2">
    <name type="scientific">Symbiodinium pilosum</name>
    <name type="common">Dinoflagellate</name>
    <dbReference type="NCBI Taxonomy" id="2952"/>
    <lineage>
        <taxon>Eukaryota</taxon>
        <taxon>Sar</taxon>
        <taxon>Alveolata</taxon>
        <taxon>Dinophyceae</taxon>
        <taxon>Suessiales</taxon>
        <taxon>Symbiodiniaceae</taxon>
        <taxon>Symbiodinium</taxon>
    </lineage>
</organism>
<dbReference type="OrthoDB" id="418594at2759"/>
<accession>A0A812VNN9</accession>
<evidence type="ECO:0000313" key="2">
    <source>
        <dbReference type="Proteomes" id="UP000649617"/>
    </source>
</evidence>
<evidence type="ECO:0000313" key="1">
    <source>
        <dbReference type="EMBL" id="CAE7630197.1"/>
    </source>
</evidence>
<keyword evidence="2" id="KW-1185">Reference proteome</keyword>
<name>A0A812VNN9_SYMPI</name>
<proteinExistence type="predicted"/>
<dbReference type="AlphaFoldDB" id="A0A812VNN9"/>
<gene>
    <name evidence="1" type="ORF">SPIL2461_LOCUS16519</name>
</gene>
<reference evidence="1" key="1">
    <citation type="submission" date="2021-02" db="EMBL/GenBank/DDBJ databases">
        <authorList>
            <person name="Dougan E. K."/>
            <person name="Rhodes N."/>
            <person name="Thang M."/>
            <person name="Chan C."/>
        </authorList>
    </citation>
    <scope>NUCLEOTIDE SEQUENCE</scope>
</reference>
<dbReference type="Proteomes" id="UP000649617">
    <property type="component" value="Unassembled WGS sequence"/>
</dbReference>
<comment type="caution">
    <text evidence="1">The sequence shown here is derived from an EMBL/GenBank/DDBJ whole genome shotgun (WGS) entry which is preliminary data.</text>
</comment>
<protein>
    <submittedName>
        <fullName evidence="1">Uncharacterized protein</fullName>
    </submittedName>
</protein>
<sequence>MQACQRRPGRVFWILQLKAVKQFYDLSNVLESMLLCVPLACLEEAAAGFLAPLYLFQGLRSGVLDLPEDLLQPGCHENHIRMPFRLAVAADQLAEFREGLLLGPEAARDLRRSWLIRFGQDPREKRPPVIFTATEQPLLPHTMRESAQTYQAKLCSGANASGSAVLFAGDWRFDEAVIRSIHRHLVRPLAAKVFAVVSRRGQRHGWKERHTLKKHLPSLRAFVWLLDDSDADLRLKIQPRALRFYERLGGRALAPLARHSKGGSLHSLIKLQKVLELTEAYERQRGYCFRWLVYSRLDLLWIASHPPLRLLDERSIWTVPLGGTLQEQTRESIAAACRAGHCLQQSGRAD</sequence>
<dbReference type="EMBL" id="CAJNIZ010042637">
    <property type="protein sequence ID" value="CAE7630197.1"/>
    <property type="molecule type" value="Genomic_DNA"/>
</dbReference>